<reference evidence="3 4" key="1">
    <citation type="submission" date="2019-09" db="EMBL/GenBank/DDBJ databases">
        <title>NBRP : Genome information of microbial organism related human and environment.</title>
        <authorList>
            <person name="Hattori M."/>
            <person name="Oshima K."/>
            <person name="Inaba H."/>
            <person name="Suda W."/>
            <person name="Sakamoto M."/>
            <person name="Iino T."/>
            <person name="Kitahara M."/>
            <person name="Oshida Y."/>
            <person name="Iida T."/>
            <person name="Kudo T."/>
            <person name="Itoh T."/>
            <person name="Ohkuma M."/>
        </authorList>
    </citation>
    <scope>NUCLEOTIDE SEQUENCE [LARGE SCALE GENOMIC DNA]</scope>
    <source>
        <strain evidence="3 4">Q-1</strain>
    </source>
</reference>
<gene>
    <name evidence="3" type="ORF">JCM17846_09640</name>
</gene>
<accession>A0A5A7N4S2</accession>
<proteinExistence type="predicted"/>
<dbReference type="RefSeq" id="WP_052371137.1">
    <property type="nucleotide sequence ID" value="NZ_BKCN01000003.1"/>
</dbReference>
<feature type="compositionally biased region" description="Basic and acidic residues" evidence="1">
    <location>
        <begin position="69"/>
        <end position="87"/>
    </location>
</feature>
<feature type="compositionally biased region" description="Low complexity" evidence="1">
    <location>
        <begin position="27"/>
        <end position="68"/>
    </location>
</feature>
<dbReference type="InterPro" id="IPR018968">
    <property type="entry name" value="Phasin"/>
</dbReference>
<dbReference type="Pfam" id="PF09361">
    <property type="entry name" value="Phasin_2"/>
    <property type="match status" value="1"/>
</dbReference>
<evidence type="ECO:0000259" key="2">
    <source>
        <dbReference type="Pfam" id="PF09361"/>
    </source>
</evidence>
<dbReference type="AlphaFoldDB" id="A0A5A7N4S2"/>
<keyword evidence="4" id="KW-1185">Reference proteome</keyword>
<evidence type="ECO:0000313" key="3">
    <source>
        <dbReference type="EMBL" id="GER03282.1"/>
    </source>
</evidence>
<feature type="region of interest" description="Disordered" evidence="1">
    <location>
        <begin position="1"/>
        <end position="172"/>
    </location>
</feature>
<feature type="compositionally biased region" description="Low complexity" evidence="1">
    <location>
        <begin position="102"/>
        <end position="121"/>
    </location>
</feature>
<evidence type="ECO:0000256" key="1">
    <source>
        <dbReference type="SAM" id="MobiDB-lite"/>
    </source>
</evidence>
<sequence length="308" mass="32118">MTQNSTEPGKKTANDPSATAHVAEKSAAPAGGTPPAQAETAPKASAAKPVEVAAAAVKAAEPAKTTAPKADEPKADAPKAETVKADPVKTVTAKTAPKKAPKAAPKPTMKSAVKASSSTSVRESERVFAEATLHAAKDKDGSKTASKSAAKASAKLKTPAKSTKPATSAKKSVSVAHDELDLSADLGQRVVSDLFGSMGAMINMQQKTLSNLLDAALSATERAENMTDHYSGLAQKIGQRQNSFIDRLRDAKDPLSASEAQIGYFKDCCDDLMKECSVATELWIRASQQSINPISTQFSVLIDQMKGR</sequence>
<name>A0A5A7N4S2_9PROT</name>
<protein>
    <recommendedName>
        <fullName evidence="2">Phasin domain-containing protein</fullName>
    </recommendedName>
</protein>
<feature type="compositionally biased region" description="Low complexity" evidence="1">
    <location>
        <begin position="143"/>
        <end position="172"/>
    </location>
</feature>
<feature type="domain" description="Phasin" evidence="2">
    <location>
        <begin position="201"/>
        <end position="298"/>
    </location>
</feature>
<comment type="caution">
    <text evidence="3">The sequence shown here is derived from an EMBL/GenBank/DDBJ whole genome shotgun (WGS) entry which is preliminary data.</text>
</comment>
<dbReference type="Proteomes" id="UP000324996">
    <property type="component" value="Unassembled WGS sequence"/>
</dbReference>
<organism evidence="3 4">
    <name type="scientific">Iodidimonas nitroreducens</name>
    <dbReference type="NCBI Taxonomy" id="1236968"/>
    <lineage>
        <taxon>Bacteria</taxon>
        <taxon>Pseudomonadati</taxon>
        <taxon>Pseudomonadota</taxon>
        <taxon>Alphaproteobacteria</taxon>
        <taxon>Iodidimonadales</taxon>
        <taxon>Iodidimonadaceae</taxon>
        <taxon>Iodidimonas</taxon>
    </lineage>
</organism>
<dbReference type="EMBL" id="BKCN01000003">
    <property type="protein sequence ID" value="GER03282.1"/>
    <property type="molecule type" value="Genomic_DNA"/>
</dbReference>
<evidence type="ECO:0000313" key="4">
    <source>
        <dbReference type="Proteomes" id="UP000324996"/>
    </source>
</evidence>